<reference evidence="1 2" key="1">
    <citation type="journal article" date="2021" name="Commun. Biol.">
        <title>The genome of Shorea leprosula (Dipterocarpaceae) highlights the ecological relevance of drought in aseasonal tropical rainforests.</title>
        <authorList>
            <person name="Ng K.K.S."/>
            <person name="Kobayashi M.J."/>
            <person name="Fawcett J.A."/>
            <person name="Hatakeyama M."/>
            <person name="Paape T."/>
            <person name="Ng C.H."/>
            <person name="Ang C.C."/>
            <person name="Tnah L.H."/>
            <person name="Lee C.T."/>
            <person name="Nishiyama T."/>
            <person name="Sese J."/>
            <person name="O'Brien M.J."/>
            <person name="Copetti D."/>
            <person name="Mohd Noor M.I."/>
            <person name="Ong R.C."/>
            <person name="Putra M."/>
            <person name="Sireger I.Z."/>
            <person name="Indrioko S."/>
            <person name="Kosugi Y."/>
            <person name="Izuno A."/>
            <person name="Isagi Y."/>
            <person name="Lee S.L."/>
            <person name="Shimizu K.K."/>
        </authorList>
    </citation>
    <scope>NUCLEOTIDE SEQUENCE [LARGE SCALE GENOMIC DNA]</scope>
    <source>
        <strain evidence="1">214</strain>
    </source>
</reference>
<dbReference type="PANTHER" id="PTHR32108">
    <property type="entry name" value="DNA-DIRECTED RNA POLYMERASE SUBUNIT ALPHA"/>
    <property type="match status" value="1"/>
</dbReference>
<name>A0AAV5LD45_9ROSI</name>
<dbReference type="EMBL" id="BPVZ01000109">
    <property type="protein sequence ID" value="GKV35183.1"/>
    <property type="molecule type" value="Genomic_DNA"/>
</dbReference>
<gene>
    <name evidence="1" type="ORF">SLEP1_g43486</name>
</gene>
<dbReference type="Proteomes" id="UP001054252">
    <property type="component" value="Unassembled WGS sequence"/>
</dbReference>
<sequence>MCQICFKEVCTERKKRNEEALSHIFSCHAKLVYKVAKILAFRLTSYFQRRPNFNAHAPVRQQFPSTNRPRQFTKLPIPYSEVLKQLVAVDLVETLQTYPIRQPYLHWYDLQAKCEYHNVVGHSTKYCTASKHKIQDLIDEGKLELDAKEAKDAPNITQNPLPPYDANIMNMVTFDEVEKSVLENAISWSVDELFAILIKYDLIQPIVQMSLNVSPAMIDDALVCPCHSNMKGHTLLDCEDFQKKVKELQVMGSLKFVFTQVSEKCIAQFEEVVDIINEVCSDNKEDYFGFNNLFGSANMADPKERWRGILAERTFMEKHPNFHLVHHVKAPMGSHESMPLESMKEESLCDSWGNLTMNALDEEEPEFDEGISLVNGSFQANWTAELLPATFIFE</sequence>
<dbReference type="AlphaFoldDB" id="A0AAV5LD45"/>
<evidence type="ECO:0000313" key="2">
    <source>
        <dbReference type="Proteomes" id="UP001054252"/>
    </source>
</evidence>
<proteinExistence type="predicted"/>
<keyword evidence="2" id="KW-1185">Reference proteome</keyword>
<evidence type="ECO:0000313" key="1">
    <source>
        <dbReference type="EMBL" id="GKV35183.1"/>
    </source>
</evidence>
<organism evidence="1 2">
    <name type="scientific">Rubroshorea leprosula</name>
    <dbReference type="NCBI Taxonomy" id="152421"/>
    <lineage>
        <taxon>Eukaryota</taxon>
        <taxon>Viridiplantae</taxon>
        <taxon>Streptophyta</taxon>
        <taxon>Embryophyta</taxon>
        <taxon>Tracheophyta</taxon>
        <taxon>Spermatophyta</taxon>
        <taxon>Magnoliopsida</taxon>
        <taxon>eudicotyledons</taxon>
        <taxon>Gunneridae</taxon>
        <taxon>Pentapetalae</taxon>
        <taxon>rosids</taxon>
        <taxon>malvids</taxon>
        <taxon>Malvales</taxon>
        <taxon>Dipterocarpaceae</taxon>
        <taxon>Rubroshorea</taxon>
    </lineage>
</organism>
<accession>A0AAV5LD45</accession>
<protein>
    <submittedName>
        <fullName evidence="1">Uncharacterized protein</fullName>
    </submittedName>
</protein>
<comment type="caution">
    <text evidence="1">The sequence shown here is derived from an EMBL/GenBank/DDBJ whole genome shotgun (WGS) entry which is preliminary data.</text>
</comment>